<dbReference type="Proteomes" id="UP000504636">
    <property type="component" value="Unplaced"/>
</dbReference>
<reference evidence="6" key="2">
    <citation type="submission" date="2020-04" db="EMBL/GenBank/DDBJ databases">
        <authorList>
            <consortium name="NCBI Genome Project"/>
        </authorList>
    </citation>
    <scope>NUCLEOTIDE SEQUENCE</scope>
    <source>
        <strain evidence="6">CBS 304.34</strain>
    </source>
</reference>
<name>A0A6A6Y2M3_9PEZI</name>
<dbReference type="PRINTS" id="PR00081">
    <property type="entry name" value="GDHRDH"/>
</dbReference>
<accession>A0A6A6Y2M3</accession>
<dbReference type="AlphaFoldDB" id="A0A6A6Y2M3"/>
<evidence type="ECO:0000313" key="6">
    <source>
        <dbReference type="RefSeq" id="XP_033569737.1"/>
    </source>
</evidence>
<reference evidence="6" key="3">
    <citation type="submission" date="2025-04" db="UniProtKB">
        <authorList>
            <consortium name="RefSeq"/>
        </authorList>
    </citation>
    <scope>IDENTIFICATION</scope>
    <source>
        <strain evidence="6">CBS 304.34</strain>
    </source>
</reference>
<evidence type="ECO:0000256" key="1">
    <source>
        <dbReference type="ARBA" id="ARBA00006484"/>
    </source>
</evidence>
<keyword evidence="2" id="KW-0521">NADP</keyword>
<dbReference type="InterPro" id="IPR002347">
    <property type="entry name" value="SDR_fam"/>
</dbReference>
<dbReference type="Pfam" id="PF00106">
    <property type="entry name" value="adh_short"/>
    <property type="match status" value="1"/>
</dbReference>
<comment type="similarity">
    <text evidence="1 3">Belongs to the short-chain dehydrogenases/reductases (SDR) family.</text>
</comment>
<sequence length="253" mass="26121">SYSGKTVLVTGAAGGLGKAISTAFLEAGANVVIVDVNKARLSATDEELSAAHPGRVLALEANLTDEPALEEMMSTVLAKFGRLDVLVNNAGIMDLFDPVGDLEKSLWDKVIAVNLTAPMMTSKLAVNQFLKQEPQGGAILNVASTASVKGFPAGAAYVASKHGVIGLTKNTAVFYAKKNIRCTAILPGPMQTNVTDAFASGGMNKDGFAFMEKTAAFEPAVSPLPKVAASVLYLCSEAGSVANGACVPIDNGW</sequence>
<reference evidence="4 6" key="1">
    <citation type="journal article" date="2020" name="Stud. Mycol.">
        <title>101 Dothideomycetes genomes: a test case for predicting lifestyles and emergence of pathogens.</title>
        <authorList>
            <person name="Haridas S."/>
            <person name="Albert R."/>
            <person name="Binder M."/>
            <person name="Bloem J."/>
            <person name="Labutti K."/>
            <person name="Salamov A."/>
            <person name="Andreopoulos B."/>
            <person name="Baker S."/>
            <person name="Barry K."/>
            <person name="Bills G."/>
            <person name="Bluhm B."/>
            <person name="Cannon C."/>
            <person name="Castanera R."/>
            <person name="Culley D."/>
            <person name="Daum C."/>
            <person name="Ezra D."/>
            <person name="Gonzalez J."/>
            <person name="Henrissat B."/>
            <person name="Kuo A."/>
            <person name="Liang C."/>
            <person name="Lipzen A."/>
            <person name="Lutzoni F."/>
            <person name="Magnuson J."/>
            <person name="Mondo S."/>
            <person name="Nolan M."/>
            <person name="Ohm R."/>
            <person name="Pangilinan J."/>
            <person name="Park H.-J."/>
            <person name="Ramirez L."/>
            <person name="Alfaro M."/>
            <person name="Sun H."/>
            <person name="Tritt A."/>
            <person name="Yoshinaga Y."/>
            <person name="Zwiers L.-H."/>
            <person name="Turgeon B."/>
            <person name="Goodwin S."/>
            <person name="Spatafora J."/>
            <person name="Crous P."/>
            <person name="Grigoriev I."/>
        </authorList>
    </citation>
    <scope>NUCLEOTIDE SEQUENCE</scope>
    <source>
        <strain evidence="4 6">CBS 304.34</strain>
    </source>
</reference>
<dbReference type="PANTHER" id="PTHR42760:SF127">
    <property type="entry name" value="3-KETOACYL-ACYL CARRIER PROTEIN REDUCTASE-RELATED"/>
    <property type="match status" value="1"/>
</dbReference>
<evidence type="ECO:0000256" key="3">
    <source>
        <dbReference type="RuleBase" id="RU000363"/>
    </source>
</evidence>
<dbReference type="GO" id="GO:0006633">
    <property type="term" value="P:fatty acid biosynthetic process"/>
    <property type="evidence" value="ECO:0007669"/>
    <property type="project" value="TreeGrafter"/>
</dbReference>
<dbReference type="FunFam" id="3.40.50.720:FF:000084">
    <property type="entry name" value="Short-chain dehydrogenase reductase"/>
    <property type="match status" value="1"/>
</dbReference>
<evidence type="ECO:0000256" key="2">
    <source>
        <dbReference type="ARBA" id="ARBA00022857"/>
    </source>
</evidence>
<dbReference type="OrthoDB" id="417891at2759"/>
<protein>
    <submittedName>
        <fullName evidence="4 6">Short chain dehydrogenase/ reductase</fullName>
    </submittedName>
</protein>
<dbReference type="PROSITE" id="PS00061">
    <property type="entry name" value="ADH_SHORT"/>
    <property type="match status" value="1"/>
</dbReference>
<gene>
    <name evidence="4 6" type="ORF">BDZ99DRAFT_338791</name>
</gene>
<dbReference type="SUPFAM" id="SSF51735">
    <property type="entry name" value="NAD(P)-binding Rossmann-fold domains"/>
    <property type="match status" value="1"/>
</dbReference>
<organism evidence="4">
    <name type="scientific">Mytilinidion resinicola</name>
    <dbReference type="NCBI Taxonomy" id="574789"/>
    <lineage>
        <taxon>Eukaryota</taxon>
        <taxon>Fungi</taxon>
        <taxon>Dikarya</taxon>
        <taxon>Ascomycota</taxon>
        <taxon>Pezizomycotina</taxon>
        <taxon>Dothideomycetes</taxon>
        <taxon>Pleosporomycetidae</taxon>
        <taxon>Mytilinidiales</taxon>
        <taxon>Mytilinidiaceae</taxon>
        <taxon>Mytilinidion</taxon>
    </lineage>
</organism>
<evidence type="ECO:0000313" key="5">
    <source>
        <dbReference type="Proteomes" id="UP000504636"/>
    </source>
</evidence>
<proteinExistence type="inferred from homology"/>
<dbReference type="PRINTS" id="PR00080">
    <property type="entry name" value="SDRFAMILY"/>
</dbReference>
<dbReference type="EMBL" id="MU003721">
    <property type="protein sequence ID" value="KAF2802773.1"/>
    <property type="molecule type" value="Genomic_DNA"/>
</dbReference>
<dbReference type="PANTHER" id="PTHR42760">
    <property type="entry name" value="SHORT-CHAIN DEHYDROGENASES/REDUCTASES FAMILY MEMBER"/>
    <property type="match status" value="1"/>
</dbReference>
<evidence type="ECO:0000313" key="4">
    <source>
        <dbReference type="EMBL" id="KAF2802773.1"/>
    </source>
</evidence>
<dbReference type="Gene3D" id="3.40.50.720">
    <property type="entry name" value="NAD(P)-binding Rossmann-like Domain"/>
    <property type="match status" value="1"/>
</dbReference>
<dbReference type="GeneID" id="54455230"/>
<dbReference type="CDD" id="cd05233">
    <property type="entry name" value="SDR_c"/>
    <property type="match status" value="1"/>
</dbReference>
<feature type="non-terminal residue" evidence="4">
    <location>
        <position position="1"/>
    </location>
</feature>
<feature type="non-terminal residue" evidence="4">
    <location>
        <position position="253"/>
    </location>
</feature>
<dbReference type="InterPro" id="IPR036291">
    <property type="entry name" value="NAD(P)-bd_dom_sf"/>
</dbReference>
<dbReference type="InterPro" id="IPR020904">
    <property type="entry name" value="Sc_DH/Rdtase_CS"/>
</dbReference>
<dbReference type="RefSeq" id="XP_033569737.1">
    <property type="nucleotide sequence ID" value="XM_033714337.1"/>
</dbReference>
<dbReference type="GO" id="GO:0048038">
    <property type="term" value="F:quinone binding"/>
    <property type="evidence" value="ECO:0007669"/>
    <property type="project" value="TreeGrafter"/>
</dbReference>
<dbReference type="GO" id="GO:0016616">
    <property type="term" value="F:oxidoreductase activity, acting on the CH-OH group of donors, NAD or NADP as acceptor"/>
    <property type="evidence" value="ECO:0007669"/>
    <property type="project" value="TreeGrafter"/>
</dbReference>
<keyword evidence="5" id="KW-1185">Reference proteome</keyword>